<organism evidence="2 3">
    <name type="scientific">Daphnia sinensis</name>
    <dbReference type="NCBI Taxonomy" id="1820382"/>
    <lineage>
        <taxon>Eukaryota</taxon>
        <taxon>Metazoa</taxon>
        <taxon>Ecdysozoa</taxon>
        <taxon>Arthropoda</taxon>
        <taxon>Crustacea</taxon>
        <taxon>Branchiopoda</taxon>
        <taxon>Diplostraca</taxon>
        <taxon>Cladocera</taxon>
        <taxon>Anomopoda</taxon>
        <taxon>Daphniidae</taxon>
        <taxon>Daphnia</taxon>
        <taxon>Daphnia similis group</taxon>
    </lineage>
</organism>
<dbReference type="EMBL" id="WJBH02000002">
    <property type="protein sequence ID" value="KAI9563612.1"/>
    <property type="molecule type" value="Genomic_DNA"/>
</dbReference>
<gene>
    <name evidence="2" type="ORF">GHT06_011076</name>
</gene>
<evidence type="ECO:0000313" key="3">
    <source>
        <dbReference type="Proteomes" id="UP000820818"/>
    </source>
</evidence>
<protein>
    <submittedName>
        <fullName evidence="2">Uncharacterized protein</fullName>
    </submittedName>
</protein>
<proteinExistence type="predicted"/>
<evidence type="ECO:0000256" key="1">
    <source>
        <dbReference type="SAM" id="SignalP"/>
    </source>
</evidence>
<feature type="signal peptide" evidence="1">
    <location>
        <begin position="1"/>
        <end position="24"/>
    </location>
</feature>
<feature type="chain" id="PRO_5042159135" evidence="1">
    <location>
        <begin position="25"/>
        <end position="222"/>
    </location>
</feature>
<dbReference type="AlphaFoldDB" id="A0AAD5PY06"/>
<dbReference type="Proteomes" id="UP000820818">
    <property type="component" value="Linkage Group LG2"/>
</dbReference>
<keyword evidence="1" id="KW-0732">Signal</keyword>
<comment type="caution">
    <text evidence="2">The sequence shown here is derived from an EMBL/GenBank/DDBJ whole genome shotgun (WGS) entry which is preliminary data.</text>
</comment>
<reference evidence="2 3" key="1">
    <citation type="submission" date="2022-05" db="EMBL/GenBank/DDBJ databases">
        <title>A multi-omics perspective on studying reproductive biology in Daphnia sinensis.</title>
        <authorList>
            <person name="Jia J."/>
        </authorList>
    </citation>
    <scope>NUCLEOTIDE SEQUENCE [LARGE SCALE GENOMIC DNA]</scope>
    <source>
        <strain evidence="2 3">WSL</strain>
    </source>
</reference>
<accession>A0AAD5PY06</accession>
<keyword evidence="3" id="KW-1185">Reference proteome</keyword>
<evidence type="ECO:0000313" key="2">
    <source>
        <dbReference type="EMBL" id="KAI9563612.1"/>
    </source>
</evidence>
<sequence>MAFYLVNVLIFIIAYLSFVRPAAVHDNIARTWPQASKTVTATIVTTTTKSTFLACATLVEPLATTACNRKKQLWGVFYTLVHDDTEQFHPVNPTQVLKVEPSALPDNYLYFPMGEFVYPSVQSSLNGGSIESAMRIADPFLFPSFISSLFSNLFPGTSSATAYTSTVTSTVFTATSTYTLSAVSCVPVDLITCPSTPDAPIIDVTDDPITEDPVTDALITLT</sequence>
<name>A0AAD5PY06_9CRUS</name>